<proteinExistence type="predicted"/>
<organism evidence="1 2">
    <name type="scientific">Fibrella forsythiae</name>
    <dbReference type="NCBI Taxonomy" id="2817061"/>
    <lineage>
        <taxon>Bacteria</taxon>
        <taxon>Pseudomonadati</taxon>
        <taxon>Bacteroidota</taxon>
        <taxon>Cytophagia</taxon>
        <taxon>Cytophagales</taxon>
        <taxon>Spirosomataceae</taxon>
        <taxon>Fibrella</taxon>
    </lineage>
</organism>
<sequence>MIITSSERASADKLTALFLKHKAHLAYANTGIDNSYSGWVSDFRLSDDAGNRIRLDLRDDQDLFLLFVLAIVWSRTGPWENSAFFVAQLKTLQKHDPLYWSAKSNCDSECAQRHLAAAEAVTRLTGYASRKKVSYRADIYNSIHILASRWPQIRAVLEQSNSTGDFHLFMEYMRGIEGLGVGSKKMLIKIPLILRELRCQGIYQNILGEHCCVPDARVVDAAKELHIKLPIATTYTGLKASSAKIYQLFGDLYDLPLFAYPDLVKAEASTQL</sequence>
<protein>
    <submittedName>
        <fullName evidence="1">Uncharacterized protein</fullName>
    </submittedName>
</protein>
<reference evidence="1 2" key="1">
    <citation type="submission" date="2021-03" db="EMBL/GenBank/DDBJ databases">
        <title>Fibrella sp. HMF5405 genome sequencing and assembly.</title>
        <authorList>
            <person name="Kang H."/>
            <person name="Kim H."/>
            <person name="Bae S."/>
            <person name="Joh K."/>
        </authorList>
    </citation>
    <scope>NUCLEOTIDE SEQUENCE [LARGE SCALE GENOMIC DNA]</scope>
    <source>
        <strain evidence="1 2">HMF5405</strain>
    </source>
</reference>
<keyword evidence="2" id="KW-1185">Reference proteome</keyword>
<dbReference type="Proteomes" id="UP000664628">
    <property type="component" value="Unassembled WGS sequence"/>
</dbReference>
<evidence type="ECO:0000313" key="1">
    <source>
        <dbReference type="EMBL" id="MBO0950883.1"/>
    </source>
</evidence>
<comment type="caution">
    <text evidence="1">The sequence shown here is derived from an EMBL/GenBank/DDBJ whole genome shotgun (WGS) entry which is preliminary data.</text>
</comment>
<name>A0ABS3JLK4_9BACT</name>
<gene>
    <name evidence="1" type="ORF">J2I46_19990</name>
</gene>
<accession>A0ABS3JLK4</accession>
<dbReference type="EMBL" id="JAFMYW010000006">
    <property type="protein sequence ID" value="MBO0950883.1"/>
    <property type="molecule type" value="Genomic_DNA"/>
</dbReference>
<dbReference type="RefSeq" id="WP_207330825.1">
    <property type="nucleotide sequence ID" value="NZ_JAFMYW010000006.1"/>
</dbReference>
<evidence type="ECO:0000313" key="2">
    <source>
        <dbReference type="Proteomes" id="UP000664628"/>
    </source>
</evidence>